<protein>
    <submittedName>
        <fullName evidence="1">Putative lipid-binding transport protein (Tim44 family)</fullName>
    </submittedName>
</protein>
<accession>A0A7W7WHC8</accession>
<keyword evidence="2" id="KW-1185">Reference proteome</keyword>
<evidence type="ECO:0000313" key="2">
    <source>
        <dbReference type="Proteomes" id="UP000573327"/>
    </source>
</evidence>
<dbReference type="AlphaFoldDB" id="A0A7W7WHC8"/>
<gene>
    <name evidence="1" type="ORF">F4556_002606</name>
</gene>
<name>A0A7W7WHC8_9ACTN</name>
<dbReference type="EMBL" id="JACHJR010000001">
    <property type="protein sequence ID" value="MBB4947071.1"/>
    <property type="molecule type" value="Genomic_DNA"/>
</dbReference>
<dbReference type="Proteomes" id="UP000573327">
    <property type="component" value="Unassembled WGS sequence"/>
</dbReference>
<dbReference type="RefSeq" id="WP_184914524.1">
    <property type="nucleotide sequence ID" value="NZ_JACHJR010000001.1"/>
</dbReference>
<sequence>METKMITNLTGQTVIAMPSCAPSQVGSLNGLGLNGTGVSGVVSGLLVNGLGNGSFATSVETGLSLTGTTFGGGREIRSDRPLQASKAAVAAAKHGDYAQQAGDAGAAEQQDEKQMKAMAALMAAKAVRMWAFRGPEPWRDQT</sequence>
<evidence type="ECO:0000313" key="1">
    <source>
        <dbReference type="EMBL" id="MBB4947071.1"/>
    </source>
</evidence>
<organism evidence="1 2">
    <name type="scientific">Kitasatospora gansuensis</name>
    <dbReference type="NCBI Taxonomy" id="258050"/>
    <lineage>
        <taxon>Bacteria</taxon>
        <taxon>Bacillati</taxon>
        <taxon>Actinomycetota</taxon>
        <taxon>Actinomycetes</taxon>
        <taxon>Kitasatosporales</taxon>
        <taxon>Streptomycetaceae</taxon>
        <taxon>Kitasatospora</taxon>
    </lineage>
</organism>
<comment type="caution">
    <text evidence="1">The sequence shown here is derived from an EMBL/GenBank/DDBJ whole genome shotgun (WGS) entry which is preliminary data.</text>
</comment>
<proteinExistence type="predicted"/>
<reference evidence="1 2" key="1">
    <citation type="submission" date="2020-08" db="EMBL/GenBank/DDBJ databases">
        <title>Sequencing the genomes of 1000 actinobacteria strains.</title>
        <authorList>
            <person name="Klenk H.-P."/>
        </authorList>
    </citation>
    <scope>NUCLEOTIDE SEQUENCE [LARGE SCALE GENOMIC DNA]</scope>
    <source>
        <strain evidence="1 2">DSM 44786</strain>
    </source>
</reference>